<feature type="region of interest" description="Disordered" evidence="1">
    <location>
        <begin position="575"/>
        <end position="598"/>
    </location>
</feature>
<reference evidence="3" key="2">
    <citation type="submission" date="2020-05" db="UniProtKB">
        <authorList>
            <consortium name="EnsemblMetazoa"/>
        </authorList>
    </citation>
    <scope>IDENTIFICATION</scope>
    <source>
        <strain evidence="3">IAEA</strain>
    </source>
</reference>
<protein>
    <recommendedName>
        <fullName evidence="2">Myb/SANT-like DNA-binding domain-containing protein</fullName>
    </recommendedName>
</protein>
<organism evidence="3 4">
    <name type="scientific">Glossina pallidipes</name>
    <name type="common">Tsetse fly</name>
    <dbReference type="NCBI Taxonomy" id="7398"/>
    <lineage>
        <taxon>Eukaryota</taxon>
        <taxon>Metazoa</taxon>
        <taxon>Ecdysozoa</taxon>
        <taxon>Arthropoda</taxon>
        <taxon>Hexapoda</taxon>
        <taxon>Insecta</taxon>
        <taxon>Pterygota</taxon>
        <taxon>Neoptera</taxon>
        <taxon>Endopterygota</taxon>
        <taxon>Diptera</taxon>
        <taxon>Brachycera</taxon>
        <taxon>Muscomorpha</taxon>
        <taxon>Hippoboscoidea</taxon>
        <taxon>Glossinidae</taxon>
        <taxon>Glossina</taxon>
    </lineage>
</organism>
<feature type="compositionally biased region" description="Basic and acidic residues" evidence="1">
    <location>
        <begin position="341"/>
        <end position="359"/>
    </location>
</feature>
<proteinExistence type="predicted"/>
<dbReference type="PANTHER" id="PTHR22666">
    <property type="entry name" value="MYB_SANT-LIKE DNA-BINDING DOMAIN-CONTAINING PROTEIN 1"/>
    <property type="match status" value="1"/>
</dbReference>
<dbReference type="InterPro" id="IPR044822">
    <property type="entry name" value="Myb_DNA-bind_4"/>
</dbReference>
<dbReference type="PANTHER" id="PTHR22666:SF3">
    <property type="entry name" value="MYB_SANT-LIKE DNA-BINDING DOMAIN-CONTAINING PROTEIN 1"/>
    <property type="match status" value="1"/>
</dbReference>
<feature type="compositionally biased region" description="Basic and acidic residues" evidence="1">
    <location>
        <begin position="588"/>
        <end position="598"/>
    </location>
</feature>
<dbReference type="VEuPathDB" id="VectorBase:GPAI005544"/>
<dbReference type="Pfam" id="PF13837">
    <property type="entry name" value="Myb_DNA-bind_4"/>
    <property type="match status" value="1"/>
</dbReference>
<sequence length="756" mass="84465">YEKERKKETDKNSNSGCCQTKHKKITDERHVDDKMMYAYLLQLCVDIEIGVRKMSTKPNTRNRKRRPGDPWVSKNRVLNGGAKLKNNIALGRNPNFDTDETKVLIQLWGDPKVQRQLITTHKKYSVIVELSAKMEEYGYFRTPEEITTRIKNLKCIYNRLKKEVESGECSQPSWRHYAEMDAVMSRPIFSVRPNEVPAPSIKFQIEQELERRKERKRKILEEGGSVSESDDEDIIDVLAFSEPLAKRIQKNNNNNKTVHGINLIDEEREIEIGATEVDKIKGSNVAKNSDNGNDKSVDDEFFIKMEIDTEEFIADKMNNDSSTSTKNANVKKTVIVQNNSDKPRIDQTSKTNELKETSSKHHNNSSNKNRDSVDDLLLVPKVEPIDVDAEDEIPKTCLKSTPTSLSCSISANSICSSASLIPITTITNATTSIAKNASTQQGKISLVPTNFLMQPSVSTVSSQPQIRLLPNASGHLQPHLVLSTPATPSSVNAGTNNTGIVTTGPGGMKLLLVNADQSNKSNTGAALSTLTTNNITASSSNQNNQPQLTLRKSLTAKPDESKLQQQISTTAQVQQTQQLQQQQSQQPQKEREEREDTCGKKDIYGVRLLISKLITAQKANNDLQKQRLAVERERLDFEKSAVEKFFQLFGQHVQQQSQLQQQVNTQQQHITHTSQQVLSNSANLQNGHPPTQLRINPKVLFTTVVSSAAATLLTSNVLTTNARSNFNTIVTPIQQQQHSIQTSDVQLVAPKLEPNT</sequence>
<dbReference type="AlphaFoldDB" id="A0A1A9Z6R9"/>
<evidence type="ECO:0000259" key="2">
    <source>
        <dbReference type="Pfam" id="PF13837"/>
    </source>
</evidence>
<dbReference type="EnsemblMetazoa" id="GPAI005544-RA">
    <property type="protein sequence ID" value="GPAI005544-PA"/>
    <property type="gene ID" value="GPAI005544"/>
</dbReference>
<feature type="region of interest" description="Disordered" evidence="1">
    <location>
        <begin position="318"/>
        <end position="375"/>
    </location>
</feature>
<reference evidence="4" key="1">
    <citation type="submission" date="2014-03" db="EMBL/GenBank/DDBJ databases">
        <authorList>
            <person name="Aksoy S."/>
            <person name="Warren W."/>
            <person name="Wilson R.K."/>
        </authorList>
    </citation>
    <scope>NUCLEOTIDE SEQUENCE [LARGE SCALE GENOMIC DNA]</scope>
    <source>
        <strain evidence="4">IAEA</strain>
    </source>
</reference>
<evidence type="ECO:0000313" key="4">
    <source>
        <dbReference type="Proteomes" id="UP000092445"/>
    </source>
</evidence>
<dbReference type="Proteomes" id="UP000092445">
    <property type="component" value="Unassembled WGS sequence"/>
</dbReference>
<feature type="domain" description="Myb/SANT-like DNA-binding" evidence="2">
    <location>
        <begin position="94"/>
        <end position="182"/>
    </location>
</feature>
<evidence type="ECO:0000256" key="1">
    <source>
        <dbReference type="SAM" id="MobiDB-lite"/>
    </source>
</evidence>
<evidence type="ECO:0000313" key="3">
    <source>
        <dbReference type="EnsemblMetazoa" id="GPAI005544-PA"/>
    </source>
</evidence>
<feature type="compositionally biased region" description="Polar residues" evidence="1">
    <location>
        <begin position="319"/>
        <end position="340"/>
    </location>
</feature>
<feature type="compositionally biased region" description="Low complexity" evidence="1">
    <location>
        <begin position="575"/>
        <end position="587"/>
    </location>
</feature>
<dbReference type="Gene3D" id="1.10.10.60">
    <property type="entry name" value="Homeodomain-like"/>
    <property type="match status" value="1"/>
</dbReference>
<dbReference type="GO" id="GO:0045893">
    <property type="term" value="P:positive regulation of DNA-templated transcription"/>
    <property type="evidence" value="ECO:0007669"/>
    <property type="project" value="TreeGrafter"/>
</dbReference>
<accession>A0A1A9Z6R9</accession>
<dbReference type="InterPro" id="IPR026095">
    <property type="entry name" value="Myb/SANT-like_DNA-bd_dom_prot"/>
</dbReference>
<name>A0A1A9Z6R9_GLOPL</name>
<keyword evidence="4" id="KW-1185">Reference proteome</keyword>
<dbReference type="GO" id="GO:0016604">
    <property type="term" value="C:nuclear body"/>
    <property type="evidence" value="ECO:0007669"/>
    <property type="project" value="TreeGrafter"/>
</dbReference>